<evidence type="ECO:0000313" key="2">
    <source>
        <dbReference type="Proteomes" id="UP000001514"/>
    </source>
</evidence>
<sequence length="171" mass="18951">MYSVMCGDVSAGLAGPVYMDFACDITVLQAGLYRNALGKARRVNTVSGVNTIFGNPFEVALVFFKMLPGWADNLCVSSRLWRINIYCARKDFMHARNGLAELKWLNKSGKLCQSSIGMGLTKSFRSTLPTIIFDESFVARKKVIALPCAPPAPRQSYCPLKIRLISIEKSF</sequence>
<dbReference type="Proteomes" id="UP000001514">
    <property type="component" value="Unassembled WGS sequence"/>
</dbReference>
<dbReference type="EMBL" id="GL377601">
    <property type="protein sequence ID" value="EFJ20907.1"/>
    <property type="molecule type" value="Genomic_DNA"/>
</dbReference>
<dbReference type="AlphaFoldDB" id="D8S4A5"/>
<dbReference type="HOGENOM" id="CLU_1565534_0_0_1"/>
<gene>
    <name evidence="1" type="ORF">SELMODRAFT_417984</name>
</gene>
<reference evidence="1 2" key="1">
    <citation type="journal article" date="2011" name="Science">
        <title>The Selaginella genome identifies genetic changes associated with the evolution of vascular plants.</title>
        <authorList>
            <person name="Banks J.A."/>
            <person name="Nishiyama T."/>
            <person name="Hasebe M."/>
            <person name="Bowman J.L."/>
            <person name="Gribskov M."/>
            <person name="dePamphilis C."/>
            <person name="Albert V.A."/>
            <person name="Aono N."/>
            <person name="Aoyama T."/>
            <person name="Ambrose B.A."/>
            <person name="Ashton N.W."/>
            <person name="Axtell M.J."/>
            <person name="Barker E."/>
            <person name="Barker M.S."/>
            <person name="Bennetzen J.L."/>
            <person name="Bonawitz N.D."/>
            <person name="Chapple C."/>
            <person name="Cheng C."/>
            <person name="Correa L.G."/>
            <person name="Dacre M."/>
            <person name="DeBarry J."/>
            <person name="Dreyer I."/>
            <person name="Elias M."/>
            <person name="Engstrom E.M."/>
            <person name="Estelle M."/>
            <person name="Feng L."/>
            <person name="Finet C."/>
            <person name="Floyd S.K."/>
            <person name="Frommer W.B."/>
            <person name="Fujita T."/>
            <person name="Gramzow L."/>
            <person name="Gutensohn M."/>
            <person name="Harholt J."/>
            <person name="Hattori M."/>
            <person name="Heyl A."/>
            <person name="Hirai T."/>
            <person name="Hiwatashi Y."/>
            <person name="Ishikawa M."/>
            <person name="Iwata M."/>
            <person name="Karol K.G."/>
            <person name="Koehler B."/>
            <person name="Kolukisaoglu U."/>
            <person name="Kubo M."/>
            <person name="Kurata T."/>
            <person name="Lalonde S."/>
            <person name="Li K."/>
            <person name="Li Y."/>
            <person name="Litt A."/>
            <person name="Lyons E."/>
            <person name="Manning G."/>
            <person name="Maruyama T."/>
            <person name="Michael T.P."/>
            <person name="Mikami K."/>
            <person name="Miyazaki S."/>
            <person name="Morinaga S."/>
            <person name="Murata T."/>
            <person name="Mueller-Roeber B."/>
            <person name="Nelson D.R."/>
            <person name="Obara M."/>
            <person name="Oguri Y."/>
            <person name="Olmstead R.G."/>
            <person name="Onodera N."/>
            <person name="Petersen B.L."/>
            <person name="Pils B."/>
            <person name="Prigge M."/>
            <person name="Rensing S.A."/>
            <person name="Riano-Pachon D.M."/>
            <person name="Roberts A.W."/>
            <person name="Sato Y."/>
            <person name="Scheller H.V."/>
            <person name="Schulz B."/>
            <person name="Schulz C."/>
            <person name="Shakirov E.V."/>
            <person name="Shibagaki N."/>
            <person name="Shinohara N."/>
            <person name="Shippen D.E."/>
            <person name="Soerensen I."/>
            <person name="Sotooka R."/>
            <person name="Sugimoto N."/>
            <person name="Sugita M."/>
            <person name="Sumikawa N."/>
            <person name="Tanurdzic M."/>
            <person name="Theissen G."/>
            <person name="Ulvskov P."/>
            <person name="Wakazuki S."/>
            <person name="Weng J.K."/>
            <person name="Willats W.W."/>
            <person name="Wipf D."/>
            <person name="Wolf P.G."/>
            <person name="Yang L."/>
            <person name="Zimmer A.D."/>
            <person name="Zhu Q."/>
            <person name="Mitros T."/>
            <person name="Hellsten U."/>
            <person name="Loque D."/>
            <person name="Otillar R."/>
            <person name="Salamov A."/>
            <person name="Schmutz J."/>
            <person name="Shapiro H."/>
            <person name="Lindquist E."/>
            <person name="Lucas S."/>
            <person name="Rokhsar D."/>
            <person name="Grigoriev I.V."/>
        </authorList>
    </citation>
    <scope>NUCLEOTIDE SEQUENCE [LARGE SCALE GENOMIC DNA]</scope>
</reference>
<protein>
    <submittedName>
        <fullName evidence="1">Uncharacterized protein</fullName>
    </submittedName>
</protein>
<evidence type="ECO:0000313" key="1">
    <source>
        <dbReference type="EMBL" id="EFJ20907.1"/>
    </source>
</evidence>
<accession>D8S4A5</accession>
<dbReference type="Gramene" id="EFJ20907">
    <property type="protein sequence ID" value="EFJ20907"/>
    <property type="gene ID" value="SELMODRAFT_417984"/>
</dbReference>
<keyword evidence="2" id="KW-1185">Reference proteome</keyword>
<name>D8S4A5_SELML</name>
<organism evidence="2">
    <name type="scientific">Selaginella moellendorffii</name>
    <name type="common">Spikemoss</name>
    <dbReference type="NCBI Taxonomy" id="88036"/>
    <lineage>
        <taxon>Eukaryota</taxon>
        <taxon>Viridiplantae</taxon>
        <taxon>Streptophyta</taxon>
        <taxon>Embryophyta</taxon>
        <taxon>Tracheophyta</taxon>
        <taxon>Lycopodiopsida</taxon>
        <taxon>Selaginellales</taxon>
        <taxon>Selaginellaceae</taxon>
        <taxon>Selaginella</taxon>
    </lineage>
</organism>
<dbReference type="InParanoid" id="D8S4A5"/>
<proteinExistence type="predicted"/>
<dbReference type="KEGG" id="smo:SELMODRAFT_417984"/>